<comment type="caution">
    <text evidence="2">The sequence shown here is derived from an EMBL/GenBank/DDBJ whole genome shotgun (WGS) entry which is preliminary data.</text>
</comment>
<reference evidence="2 3" key="1">
    <citation type="journal article" date="2024" name="Front. Microbiol.">
        <title>Transcriptomic insights into the dominance of two phototrophs throughout the water column of a tropical hypersaline-alkaline crater lake (Dziani Dzaha, Mayotte).</title>
        <authorList>
            <person name="Duperron S."/>
            <person name="Halary S."/>
            <person name="Bouly J.-P."/>
            <person name="Roussel T."/>
            <person name="Hugoni M."/>
            <person name="Bruto M."/>
            <person name="Oger P."/>
            <person name="Duval C."/>
            <person name="Woo A."/>
            <person name="Jezequiel D."/>
            <person name="Ader M."/>
            <person name="Leboulanger C."/>
            <person name="Agogue H."/>
            <person name="Grossi V."/>
            <person name="Trousselier M."/>
            <person name="Bernard C."/>
        </authorList>
    </citation>
    <scope>NUCLEOTIDE SEQUENCE [LARGE SCALE GENOMIC DNA]</scope>
    <source>
        <strain evidence="2 3">PMC 851.14</strain>
    </source>
</reference>
<proteinExistence type="predicted"/>
<dbReference type="RefSeq" id="WP_368663355.1">
    <property type="nucleotide sequence ID" value="NZ_JBBWYZ010000102.1"/>
</dbReference>
<evidence type="ECO:0000313" key="3">
    <source>
        <dbReference type="Proteomes" id="UP001387447"/>
    </source>
</evidence>
<gene>
    <name evidence="2" type="ORF">AAEJ74_28760</name>
</gene>
<protein>
    <submittedName>
        <fullName evidence="2">Uncharacterized protein</fullName>
    </submittedName>
</protein>
<organism evidence="2 3">
    <name type="scientific">Limnospira fusiformis PMC 851.14</name>
    <dbReference type="NCBI Taxonomy" id="2219512"/>
    <lineage>
        <taxon>Bacteria</taxon>
        <taxon>Bacillati</taxon>
        <taxon>Cyanobacteriota</taxon>
        <taxon>Cyanophyceae</taxon>
        <taxon>Oscillatoriophycideae</taxon>
        <taxon>Oscillatoriales</taxon>
        <taxon>Sirenicapillariaceae</taxon>
        <taxon>Limnospira</taxon>
    </lineage>
</organism>
<feature type="non-terminal residue" evidence="2">
    <location>
        <position position="1"/>
    </location>
</feature>
<keyword evidence="1" id="KW-1133">Transmembrane helix</keyword>
<dbReference type="EMBL" id="JBBWYZ010000102">
    <property type="protein sequence ID" value="MEK9515484.1"/>
    <property type="molecule type" value="Genomic_DNA"/>
</dbReference>
<name>A0ABU9EVP7_LIMFS</name>
<sequence length="120" mass="13129">ASTKKRVYSAFLYALTRLPFMILRLLVLGVEVLLTGGLQMVNSLTSFGSLDTEPPPPLKTWSQSIGIGTPIFEVASTGTSTTRLRPKCEPLAVANFSTQSSLYLLNASLKGIITLWFYMI</sequence>
<keyword evidence="1" id="KW-0472">Membrane</keyword>
<keyword evidence="3" id="KW-1185">Reference proteome</keyword>
<evidence type="ECO:0000313" key="2">
    <source>
        <dbReference type="EMBL" id="MEK9515484.1"/>
    </source>
</evidence>
<keyword evidence="1" id="KW-0812">Transmembrane</keyword>
<accession>A0ABU9EVP7</accession>
<dbReference type="Proteomes" id="UP001387447">
    <property type="component" value="Unassembled WGS sequence"/>
</dbReference>
<feature type="transmembrane region" description="Helical" evidence="1">
    <location>
        <begin position="21"/>
        <end position="41"/>
    </location>
</feature>
<evidence type="ECO:0000256" key="1">
    <source>
        <dbReference type="SAM" id="Phobius"/>
    </source>
</evidence>